<dbReference type="Proteomes" id="UP000790377">
    <property type="component" value="Unassembled WGS sequence"/>
</dbReference>
<keyword evidence="2" id="KW-1185">Reference proteome</keyword>
<dbReference type="EMBL" id="MU268349">
    <property type="protein sequence ID" value="KAH7904828.1"/>
    <property type="molecule type" value="Genomic_DNA"/>
</dbReference>
<name>A0ACB7ZWV7_9AGAM</name>
<reference evidence="1" key="1">
    <citation type="journal article" date="2021" name="New Phytol.">
        <title>Evolutionary innovations through gain and loss of genes in the ectomycorrhizal Boletales.</title>
        <authorList>
            <person name="Wu G."/>
            <person name="Miyauchi S."/>
            <person name="Morin E."/>
            <person name="Kuo A."/>
            <person name="Drula E."/>
            <person name="Varga T."/>
            <person name="Kohler A."/>
            <person name="Feng B."/>
            <person name="Cao Y."/>
            <person name="Lipzen A."/>
            <person name="Daum C."/>
            <person name="Hundley H."/>
            <person name="Pangilinan J."/>
            <person name="Johnson J."/>
            <person name="Barry K."/>
            <person name="LaButti K."/>
            <person name="Ng V."/>
            <person name="Ahrendt S."/>
            <person name="Min B."/>
            <person name="Choi I.G."/>
            <person name="Park H."/>
            <person name="Plett J.M."/>
            <person name="Magnuson J."/>
            <person name="Spatafora J.W."/>
            <person name="Nagy L.G."/>
            <person name="Henrissat B."/>
            <person name="Grigoriev I.V."/>
            <person name="Yang Z.L."/>
            <person name="Xu J."/>
            <person name="Martin F.M."/>
        </authorList>
    </citation>
    <scope>NUCLEOTIDE SEQUENCE</scope>
    <source>
        <strain evidence="1">ATCC 28755</strain>
    </source>
</reference>
<protein>
    <submittedName>
        <fullName evidence="1">Uncharacterized protein</fullName>
    </submittedName>
</protein>
<evidence type="ECO:0000313" key="2">
    <source>
        <dbReference type="Proteomes" id="UP000790377"/>
    </source>
</evidence>
<accession>A0ACB7ZWV7</accession>
<sequence>MDGTLERVGAAPNTTGEQSEGVPASNYTTRVVTNATFSASTSTKFLANTIRVEKKSQNPLTCTIHQFHMTLKVAGIHLTYAQGRQLGSFVKGEP</sequence>
<comment type="caution">
    <text evidence="1">The sequence shown here is derived from an EMBL/GenBank/DDBJ whole genome shotgun (WGS) entry which is preliminary data.</text>
</comment>
<gene>
    <name evidence="1" type="ORF">BJ138DRAFT_1119038</name>
</gene>
<evidence type="ECO:0000313" key="1">
    <source>
        <dbReference type="EMBL" id="KAH7904828.1"/>
    </source>
</evidence>
<organism evidence="1 2">
    <name type="scientific">Hygrophoropsis aurantiaca</name>
    <dbReference type="NCBI Taxonomy" id="72124"/>
    <lineage>
        <taxon>Eukaryota</taxon>
        <taxon>Fungi</taxon>
        <taxon>Dikarya</taxon>
        <taxon>Basidiomycota</taxon>
        <taxon>Agaricomycotina</taxon>
        <taxon>Agaricomycetes</taxon>
        <taxon>Agaricomycetidae</taxon>
        <taxon>Boletales</taxon>
        <taxon>Coniophorineae</taxon>
        <taxon>Hygrophoropsidaceae</taxon>
        <taxon>Hygrophoropsis</taxon>
    </lineage>
</organism>
<proteinExistence type="predicted"/>